<sequence>MSEVNLQALGKRSNDGLNTTMKTTMQEYDTALKACGFGLFHIRLLCTSFVGMASGIVITNTAPYILPIAECDLNMNLIQKGVLNAMPYSGMILISVIAGFLTDTFGRKIFLILGYGGLFLCTFISALSQSYLVLVSAKFFEGVLFAISFTSLLALTSEFCHNGIRDRIMLLQSSFAAISQIIVALISWAILPNNWSSTFFNGTIVLNTWNYYLLIASLFPITACIMYIFLPESPKYCITQKRYDEAREALLHIYKQNTRKPVDTYPFLNIWEDKNKLAIDETPEHGATKSFSQMLSVGFHNVKPMFHRPLGLYVLLFCTMNFFIMNMFNVIRLWFPQLSTIVEYYANADTQDLCAMLDSYTHDLKMQSLNATPDDICVPKVSGTETYVNSIILGSICIIPYIISGVLVNKVGKKNLFKVCGVLCVATTLGLRWVNSKFGIVALFSTITALAQIELSLNQFMVIEQFPTTTRSLAIGLVMTIGRIGSLVGNIIFPVLLNIGCIVPFFTMAGTMTFVTLLSFVLPVKKK</sequence>
<feature type="transmembrane region" description="Helical" evidence="7">
    <location>
        <begin position="211"/>
        <end position="230"/>
    </location>
</feature>
<dbReference type="InterPro" id="IPR011701">
    <property type="entry name" value="MFS"/>
</dbReference>
<gene>
    <name evidence="10" type="primary">LOC113400154</name>
</gene>
<keyword evidence="3" id="KW-0813">Transport</keyword>
<evidence type="ECO:0000313" key="9">
    <source>
        <dbReference type="Proteomes" id="UP001652626"/>
    </source>
</evidence>
<comment type="similarity">
    <text evidence="2">Belongs to the major facilitator superfamily.</text>
</comment>
<organism evidence="9 10">
    <name type="scientific">Vanessa tameamea</name>
    <name type="common">Kamehameha butterfly</name>
    <dbReference type="NCBI Taxonomy" id="334116"/>
    <lineage>
        <taxon>Eukaryota</taxon>
        <taxon>Metazoa</taxon>
        <taxon>Ecdysozoa</taxon>
        <taxon>Arthropoda</taxon>
        <taxon>Hexapoda</taxon>
        <taxon>Insecta</taxon>
        <taxon>Pterygota</taxon>
        <taxon>Neoptera</taxon>
        <taxon>Endopterygota</taxon>
        <taxon>Lepidoptera</taxon>
        <taxon>Glossata</taxon>
        <taxon>Ditrysia</taxon>
        <taxon>Papilionoidea</taxon>
        <taxon>Nymphalidae</taxon>
        <taxon>Nymphalinae</taxon>
        <taxon>Vanessa</taxon>
    </lineage>
</organism>
<accession>A0A8B8IEB6</accession>
<dbReference type="PROSITE" id="PS50850">
    <property type="entry name" value="MFS"/>
    <property type="match status" value="1"/>
</dbReference>
<protein>
    <submittedName>
        <fullName evidence="10">Transporter SVOPL</fullName>
    </submittedName>
</protein>
<evidence type="ECO:0000256" key="7">
    <source>
        <dbReference type="SAM" id="Phobius"/>
    </source>
</evidence>
<name>A0A8B8IEB6_VANTA</name>
<dbReference type="OrthoDB" id="6133115at2759"/>
<dbReference type="Pfam" id="PF00083">
    <property type="entry name" value="Sugar_tr"/>
    <property type="match status" value="1"/>
</dbReference>
<dbReference type="InterPro" id="IPR036259">
    <property type="entry name" value="MFS_trans_sf"/>
</dbReference>
<evidence type="ECO:0000313" key="10">
    <source>
        <dbReference type="RefSeq" id="XP_026495405.2"/>
    </source>
</evidence>
<evidence type="ECO:0000256" key="6">
    <source>
        <dbReference type="ARBA" id="ARBA00023136"/>
    </source>
</evidence>
<evidence type="ECO:0000256" key="4">
    <source>
        <dbReference type="ARBA" id="ARBA00022692"/>
    </source>
</evidence>
<feature type="transmembrane region" description="Helical" evidence="7">
    <location>
        <begin position="415"/>
        <end position="434"/>
    </location>
</feature>
<dbReference type="Pfam" id="PF07690">
    <property type="entry name" value="MFS_1"/>
    <property type="match status" value="1"/>
</dbReference>
<keyword evidence="9" id="KW-1185">Reference proteome</keyword>
<dbReference type="Gene3D" id="1.20.1250.20">
    <property type="entry name" value="MFS general substrate transporter like domains"/>
    <property type="match status" value="1"/>
</dbReference>
<feature type="transmembrane region" description="Helical" evidence="7">
    <location>
        <begin position="139"/>
        <end position="156"/>
    </location>
</feature>
<feature type="transmembrane region" description="Helical" evidence="7">
    <location>
        <begin position="387"/>
        <end position="408"/>
    </location>
</feature>
<dbReference type="GO" id="GO:0016020">
    <property type="term" value="C:membrane"/>
    <property type="evidence" value="ECO:0007669"/>
    <property type="project" value="UniProtKB-SubCell"/>
</dbReference>
<dbReference type="OMA" id="FNTMRLW"/>
<evidence type="ECO:0000256" key="2">
    <source>
        <dbReference type="ARBA" id="ARBA00008335"/>
    </source>
</evidence>
<keyword evidence="6 7" id="KW-0472">Membrane</keyword>
<dbReference type="PANTHER" id="PTHR23511">
    <property type="entry name" value="SYNAPTIC VESICLE GLYCOPROTEIN 2"/>
    <property type="match status" value="1"/>
</dbReference>
<feature type="transmembrane region" description="Helical" evidence="7">
    <location>
        <begin position="310"/>
        <end position="335"/>
    </location>
</feature>
<evidence type="ECO:0000256" key="5">
    <source>
        <dbReference type="ARBA" id="ARBA00022989"/>
    </source>
</evidence>
<evidence type="ECO:0000256" key="3">
    <source>
        <dbReference type="ARBA" id="ARBA00022448"/>
    </source>
</evidence>
<dbReference type="InterPro" id="IPR005828">
    <property type="entry name" value="MFS_sugar_transport-like"/>
</dbReference>
<feature type="transmembrane region" description="Helical" evidence="7">
    <location>
        <begin position="42"/>
        <end position="65"/>
    </location>
</feature>
<proteinExistence type="inferred from homology"/>
<feature type="transmembrane region" description="Helical" evidence="7">
    <location>
        <begin position="168"/>
        <end position="191"/>
    </location>
</feature>
<reference evidence="10" key="1">
    <citation type="submission" date="2025-08" db="UniProtKB">
        <authorList>
            <consortium name="RefSeq"/>
        </authorList>
    </citation>
    <scope>IDENTIFICATION</scope>
    <source>
        <tissue evidence="10">Whole body</tissue>
    </source>
</reference>
<evidence type="ECO:0000256" key="1">
    <source>
        <dbReference type="ARBA" id="ARBA00004141"/>
    </source>
</evidence>
<feature type="domain" description="Major facilitator superfamily (MFS) profile" evidence="8">
    <location>
        <begin position="39"/>
        <end position="527"/>
    </location>
</feature>
<dbReference type="PANTHER" id="PTHR23511:SF36">
    <property type="entry name" value="EG:BACR7A4.13 PROTEIN-RELATED"/>
    <property type="match status" value="1"/>
</dbReference>
<keyword evidence="5 7" id="KW-1133">Transmembrane helix</keyword>
<keyword evidence="4 7" id="KW-0812">Transmembrane</keyword>
<evidence type="ECO:0000259" key="8">
    <source>
        <dbReference type="PROSITE" id="PS50850"/>
    </source>
</evidence>
<feature type="transmembrane region" description="Helical" evidence="7">
    <location>
        <begin position="109"/>
        <end position="127"/>
    </location>
</feature>
<feature type="transmembrane region" description="Helical" evidence="7">
    <location>
        <begin position="502"/>
        <end position="524"/>
    </location>
</feature>
<feature type="transmembrane region" description="Helical" evidence="7">
    <location>
        <begin position="85"/>
        <end position="102"/>
    </location>
</feature>
<dbReference type="SUPFAM" id="SSF103473">
    <property type="entry name" value="MFS general substrate transporter"/>
    <property type="match status" value="1"/>
</dbReference>
<dbReference type="InterPro" id="IPR020846">
    <property type="entry name" value="MFS_dom"/>
</dbReference>
<dbReference type="GO" id="GO:0022857">
    <property type="term" value="F:transmembrane transporter activity"/>
    <property type="evidence" value="ECO:0007669"/>
    <property type="project" value="InterPro"/>
</dbReference>
<feature type="transmembrane region" description="Helical" evidence="7">
    <location>
        <begin position="440"/>
        <end position="461"/>
    </location>
</feature>
<dbReference type="Proteomes" id="UP001652626">
    <property type="component" value="Chromosome 18"/>
</dbReference>
<comment type="subcellular location">
    <subcellularLocation>
        <location evidence="1">Membrane</location>
        <topology evidence="1">Multi-pass membrane protein</topology>
    </subcellularLocation>
</comment>
<dbReference type="GeneID" id="113400154"/>
<dbReference type="RefSeq" id="XP_026495405.2">
    <property type="nucleotide sequence ID" value="XM_026639620.2"/>
</dbReference>
<feature type="transmembrane region" description="Helical" evidence="7">
    <location>
        <begin position="473"/>
        <end position="496"/>
    </location>
</feature>
<dbReference type="AlphaFoldDB" id="A0A8B8IEB6"/>